<dbReference type="Gene3D" id="1.20.1250.20">
    <property type="entry name" value="MFS general substrate transporter like domains"/>
    <property type="match status" value="1"/>
</dbReference>
<evidence type="ECO:0000256" key="1">
    <source>
        <dbReference type="ARBA" id="ARBA00022692"/>
    </source>
</evidence>
<dbReference type="Proteomes" id="UP000749559">
    <property type="component" value="Unassembled WGS sequence"/>
</dbReference>
<dbReference type="SUPFAM" id="SSF103473">
    <property type="entry name" value="MFS general substrate transporter"/>
    <property type="match status" value="1"/>
</dbReference>
<protein>
    <submittedName>
        <fullName evidence="5">Uncharacterized protein</fullName>
    </submittedName>
</protein>
<evidence type="ECO:0000313" key="5">
    <source>
        <dbReference type="EMBL" id="CAH1783062.1"/>
    </source>
</evidence>
<proteinExistence type="predicted"/>
<dbReference type="AlphaFoldDB" id="A0A8S4NN36"/>
<feature type="transmembrane region" description="Helical" evidence="4">
    <location>
        <begin position="94"/>
        <end position="115"/>
    </location>
</feature>
<evidence type="ECO:0000256" key="2">
    <source>
        <dbReference type="ARBA" id="ARBA00022989"/>
    </source>
</evidence>
<dbReference type="PANTHER" id="PTHR23121">
    <property type="entry name" value="SODIUM-DEPENDENT GLUCOSE TRANSPORTER 1"/>
    <property type="match status" value="1"/>
</dbReference>
<dbReference type="OrthoDB" id="9626824at2759"/>
<evidence type="ECO:0000256" key="4">
    <source>
        <dbReference type="SAM" id="Phobius"/>
    </source>
</evidence>
<comment type="caution">
    <text evidence="5">The sequence shown here is derived from an EMBL/GenBank/DDBJ whole genome shotgun (WGS) entry which is preliminary data.</text>
</comment>
<gene>
    <name evidence="5" type="ORF">OFUS_LOCUS9433</name>
</gene>
<keyword evidence="3 4" id="KW-0472">Membrane</keyword>
<feature type="transmembrane region" description="Helical" evidence="4">
    <location>
        <begin position="309"/>
        <end position="331"/>
    </location>
</feature>
<name>A0A8S4NN36_OWEFU</name>
<feature type="transmembrane region" description="Helical" evidence="4">
    <location>
        <begin position="58"/>
        <end position="74"/>
    </location>
</feature>
<dbReference type="PANTHER" id="PTHR23121:SF9">
    <property type="entry name" value="SODIUM-DEPENDENT GLUCOSE TRANSPORTER 1"/>
    <property type="match status" value="1"/>
</dbReference>
<feature type="transmembrane region" description="Helical" evidence="4">
    <location>
        <begin position="153"/>
        <end position="179"/>
    </location>
</feature>
<evidence type="ECO:0000313" key="6">
    <source>
        <dbReference type="Proteomes" id="UP000749559"/>
    </source>
</evidence>
<keyword evidence="1 4" id="KW-0812">Transmembrane</keyword>
<feature type="transmembrane region" description="Helical" evidence="4">
    <location>
        <begin position="274"/>
        <end position="297"/>
    </location>
</feature>
<feature type="transmembrane region" description="Helical" evidence="4">
    <location>
        <begin position="244"/>
        <end position="267"/>
    </location>
</feature>
<feature type="transmembrane region" description="Helical" evidence="4">
    <location>
        <begin position="191"/>
        <end position="209"/>
    </location>
</feature>
<accession>A0A8S4NN36</accession>
<dbReference type="EMBL" id="CAIIXF020000005">
    <property type="protein sequence ID" value="CAH1783062.1"/>
    <property type="molecule type" value="Genomic_DNA"/>
</dbReference>
<dbReference type="InterPro" id="IPR036259">
    <property type="entry name" value="MFS_trans_sf"/>
</dbReference>
<organism evidence="5 6">
    <name type="scientific">Owenia fusiformis</name>
    <name type="common">Polychaete worm</name>
    <dbReference type="NCBI Taxonomy" id="6347"/>
    <lineage>
        <taxon>Eukaryota</taxon>
        <taxon>Metazoa</taxon>
        <taxon>Spiralia</taxon>
        <taxon>Lophotrochozoa</taxon>
        <taxon>Annelida</taxon>
        <taxon>Polychaeta</taxon>
        <taxon>Sedentaria</taxon>
        <taxon>Canalipalpata</taxon>
        <taxon>Sabellida</taxon>
        <taxon>Oweniida</taxon>
        <taxon>Oweniidae</taxon>
        <taxon>Owenia</taxon>
    </lineage>
</organism>
<feature type="transmembrane region" description="Helical" evidence="4">
    <location>
        <begin position="27"/>
        <end position="46"/>
    </location>
</feature>
<evidence type="ECO:0000256" key="3">
    <source>
        <dbReference type="ARBA" id="ARBA00023136"/>
    </source>
</evidence>
<sequence>MLIVFLVMVVFLIAIWGRKGPPFVQFLFFAMGVGTCISPLLANLFVTQEEPRYGRNDTTSVIGVGNESTSLAVTTRTTFPSGKSESITESNVRYVYVIIGAYFGIVALLFCGMAIKLRTLHAVRQDTSNDVNKDGSKIPTWTQMNKSYRIKMLIFVFLIYFAHGGFHITINGLVTTFAIQGLHWTKDHGTIIASVYGGTVTLSCVLGVFTTKILSLSQMISIQILTILLSMITMVAFVQLHASVLWVTIILAGLAAGSMKATIYSWFQTNVMQVTGIVASISIIGKASSAMSVPLLTAALVENVHYMCFSYLLLGNAVLLGVVAICIYIVFKIHTNRKV</sequence>
<feature type="transmembrane region" description="Helical" evidence="4">
    <location>
        <begin position="216"/>
        <end position="238"/>
    </location>
</feature>
<keyword evidence="6" id="KW-1185">Reference proteome</keyword>
<keyword evidence="2 4" id="KW-1133">Transmembrane helix</keyword>
<reference evidence="5" key="1">
    <citation type="submission" date="2022-03" db="EMBL/GenBank/DDBJ databases">
        <authorList>
            <person name="Martin C."/>
        </authorList>
    </citation>
    <scope>NUCLEOTIDE SEQUENCE</scope>
</reference>